<dbReference type="InterPro" id="IPR007138">
    <property type="entry name" value="ABM_dom"/>
</dbReference>
<dbReference type="EMBL" id="CP109083">
    <property type="protein sequence ID" value="WSB09985.1"/>
    <property type="molecule type" value="Genomic_DNA"/>
</dbReference>
<sequence>MPLISPDDGYLSLFNLFDTEDRDKESQVLKAMRGIVDNADYPGWISSTVHAGQDTPGTANLVQWRSAEDLAKRYAGEEFRTRTVPEFHRLATTVQLIRTEAVFAQRHPSLGDTTEISPERDDYTVIFVLSCEPENQAALVDTLAKPDEWLLTVPGYRSHAYFRSLDGTSVLNYAQWDGKEAYDAFHTLPDTERPLDVQKGRVRARSLSTGRWANTFRAWHSRSAQS</sequence>
<evidence type="ECO:0000313" key="3">
    <source>
        <dbReference type="Proteomes" id="UP001356428"/>
    </source>
</evidence>
<reference evidence="2 3" key="1">
    <citation type="submission" date="2022-10" db="EMBL/GenBank/DDBJ databases">
        <title>The complete genomes of actinobacterial strains from the NBC collection.</title>
        <authorList>
            <person name="Joergensen T.S."/>
            <person name="Alvarez Arevalo M."/>
            <person name="Sterndorff E.B."/>
            <person name="Faurdal D."/>
            <person name="Vuksanovic O."/>
            <person name="Mourched A.-S."/>
            <person name="Charusanti P."/>
            <person name="Shaw S."/>
            <person name="Blin K."/>
            <person name="Weber T."/>
        </authorList>
    </citation>
    <scope>NUCLEOTIDE SEQUENCE [LARGE SCALE GENOMIC DNA]</scope>
    <source>
        <strain evidence="2 3">NBC 01792</strain>
    </source>
</reference>
<proteinExistence type="predicted"/>
<organism evidence="2 3">
    <name type="scientific">Streptomyces cyaneofuscatus</name>
    <dbReference type="NCBI Taxonomy" id="66883"/>
    <lineage>
        <taxon>Bacteria</taxon>
        <taxon>Bacillati</taxon>
        <taxon>Actinomycetota</taxon>
        <taxon>Actinomycetes</taxon>
        <taxon>Kitasatosporales</taxon>
        <taxon>Streptomycetaceae</taxon>
        <taxon>Streptomyces</taxon>
    </lineage>
</organism>
<keyword evidence="2" id="KW-0503">Monooxygenase</keyword>
<dbReference type="InterPro" id="IPR011008">
    <property type="entry name" value="Dimeric_a/b-barrel"/>
</dbReference>
<dbReference type="Gene3D" id="3.30.70.100">
    <property type="match status" value="2"/>
</dbReference>
<keyword evidence="3" id="KW-1185">Reference proteome</keyword>
<keyword evidence="2" id="KW-0560">Oxidoreductase</keyword>
<dbReference type="Proteomes" id="UP001356428">
    <property type="component" value="Chromosome"/>
</dbReference>
<dbReference type="SUPFAM" id="SSF54909">
    <property type="entry name" value="Dimeric alpha+beta barrel"/>
    <property type="match status" value="2"/>
</dbReference>
<gene>
    <name evidence="2" type="ORF">OG849_23485</name>
</gene>
<dbReference type="RefSeq" id="WP_326703843.1">
    <property type="nucleotide sequence ID" value="NZ_CP108861.1"/>
</dbReference>
<evidence type="ECO:0000313" key="2">
    <source>
        <dbReference type="EMBL" id="WSB09985.1"/>
    </source>
</evidence>
<protein>
    <submittedName>
        <fullName evidence="2">Antibiotic biosynthesis monooxygenase</fullName>
    </submittedName>
</protein>
<dbReference type="Pfam" id="PF03992">
    <property type="entry name" value="ABM"/>
    <property type="match status" value="1"/>
</dbReference>
<name>A0ABZ1F0N4_9ACTN</name>
<accession>A0ABZ1F0N4</accession>
<feature type="domain" description="ABM" evidence="1">
    <location>
        <begin position="123"/>
        <end position="216"/>
    </location>
</feature>
<dbReference type="PROSITE" id="PS51725">
    <property type="entry name" value="ABM"/>
    <property type="match status" value="1"/>
</dbReference>
<dbReference type="GO" id="GO:0004497">
    <property type="term" value="F:monooxygenase activity"/>
    <property type="evidence" value="ECO:0007669"/>
    <property type="project" value="UniProtKB-KW"/>
</dbReference>
<evidence type="ECO:0000259" key="1">
    <source>
        <dbReference type="PROSITE" id="PS51725"/>
    </source>
</evidence>